<dbReference type="SUPFAM" id="SSF54001">
    <property type="entry name" value="Cysteine proteinases"/>
    <property type="match status" value="1"/>
</dbReference>
<gene>
    <name evidence="9" type="ORF">PC9H_011565</name>
</gene>
<evidence type="ECO:0000256" key="7">
    <source>
        <dbReference type="SAM" id="MobiDB-lite"/>
    </source>
</evidence>
<dbReference type="CDD" id="cd22749">
    <property type="entry name" value="Otubain_C65"/>
    <property type="match status" value="1"/>
</dbReference>
<dbReference type="Gene3D" id="1.20.1300.20">
    <property type="entry name" value="Peptidase C65 Otubain, subdomain 2"/>
    <property type="match status" value="1"/>
</dbReference>
<evidence type="ECO:0000313" key="9">
    <source>
        <dbReference type="EMBL" id="KAF7421045.1"/>
    </source>
</evidence>
<feature type="region of interest" description="Disordered" evidence="7">
    <location>
        <begin position="1"/>
        <end position="31"/>
    </location>
</feature>
<evidence type="ECO:0000256" key="5">
    <source>
        <dbReference type="ARBA" id="ARBA00022801"/>
    </source>
</evidence>
<name>A0A8H7DLL2_PLEOS</name>
<keyword evidence="6" id="KW-0788">Thiol protease</keyword>
<comment type="caution">
    <text evidence="9">The sequence shown here is derived from an EMBL/GenBank/DDBJ whole genome shotgun (WGS) entry which is preliminary data.</text>
</comment>
<dbReference type="AlphaFoldDB" id="A0A8H7DLL2"/>
<dbReference type="RefSeq" id="XP_036626903.1">
    <property type="nucleotide sequence ID" value="XM_036781048.1"/>
</dbReference>
<feature type="compositionally biased region" description="Polar residues" evidence="7">
    <location>
        <begin position="1"/>
        <end position="12"/>
    </location>
</feature>
<dbReference type="GeneID" id="59381383"/>
<evidence type="ECO:0000313" key="10">
    <source>
        <dbReference type="Proteomes" id="UP000623687"/>
    </source>
</evidence>
<dbReference type="PANTHER" id="PTHR12931">
    <property type="entry name" value="UBIQUITIN THIOLESTERASE PROTEIN OTUB"/>
    <property type="match status" value="1"/>
</dbReference>
<dbReference type="GO" id="GO:0043130">
    <property type="term" value="F:ubiquitin binding"/>
    <property type="evidence" value="ECO:0007669"/>
    <property type="project" value="TreeGrafter"/>
</dbReference>
<organism evidence="9 10">
    <name type="scientific">Pleurotus ostreatus</name>
    <name type="common">Oyster mushroom</name>
    <name type="synonym">White-rot fungus</name>
    <dbReference type="NCBI Taxonomy" id="5322"/>
    <lineage>
        <taxon>Eukaryota</taxon>
        <taxon>Fungi</taxon>
        <taxon>Dikarya</taxon>
        <taxon>Basidiomycota</taxon>
        <taxon>Agaricomycotina</taxon>
        <taxon>Agaricomycetes</taxon>
        <taxon>Agaricomycetidae</taxon>
        <taxon>Agaricales</taxon>
        <taxon>Pleurotineae</taxon>
        <taxon>Pleurotaceae</taxon>
        <taxon>Pleurotus</taxon>
    </lineage>
</organism>
<dbReference type="InterPro" id="IPR042467">
    <property type="entry name" value="Peptidase_C65_otubain_sub2"/>
</dbReference>
<dbReference type="Pfam" id="PF10275">
    <property type="entry name" value="Peptidase_C65"/>
    <property type="match status" value="1"/>
</dbReference>
<dbReference type="GO" id="GO:0006508">
    <property type="term" value="P:proteolysis"/>
    <property type="evidence" value="ECO:0007669"/>
    <property type="project" value="UniProtKB-KW"/>
</dbReference>
<dbReference type="InterPro" id="IPR042468">
    <property type="entry name" value="Peptidase_C65_otubain_sub1"/>
</dbReference>
<evidence type="ECO:0000256" key="3">
    <source>
        <dbReference type="ARBA" id="ARBA00022670"/>
    </source>
</evidence>
<dbReference type="GO" id="GO:0005634">
    <property type="term" value="C:nucleus"/>
    <property type="evidence" value="ECO:0007669"/>
    <property type="project" value="TreeGrafter"/>
</dbReference>
<dbReference type="VEuPathDB" id="FungiDB:PC9H_011565"/>
<evidence type="ECO:0000259" key="8">
    <source>
        <dbReference type="PROSITE" id="PS50802"/>
    </source>
</evidence>
<dbReference type="PANTHER" id="PTHR12931:SF15">
    <property type="entry name" value="UBIQUITIN THIOESTERASE OTUBAIN-LIKE"/>
    <property type="match status" value="1"/>
</dbReference>
<keyword evidence="10" id="KW-1185">Reference proteome</keyword>
<dbReference type="Proteomes" id="UP000623687">
    <property type="component" value="Unassembled WGS sequence"/>
</dbReference>
<dbReference type="EMBL" id="JACETU010000009">
    <property type="protein sequence ID" value="KAF7421045.1"/>
    <property type="molecule type" value="Genomic_DNA"/>
</dbReference>
<evidence type="ECO:0000256" key="1">
    <source>
        <dbReference type="ARBA" id="ARBA00000707"/>
    </source>
</evidence>
<dbReference type="GO" id="GO:0004843">
    <property type="term" value="F:cysteine-type deubiquitinase activity"/>
    <property type="evidence" value="ECO:0007669"/>
    <property type="project" value="UniProtKB-EC"/>
</dbReference>
<dbReference type="PROSITE" id="PS50802">
    <property type="entry name" value="OTU"/>
    <property type="match status" value="1"/>
</dbReference>
<dbReference type="InterPro" id="IPR003323">
    <property type="entry name" value="OTU_dom"/>
</dbReference>
<dbReference type="InterPro" id="IPR038765">
    <property type="entry name" value="Papain-like_cys_pep_sf"/>
</dbReference>
<keyword evidence="3" id="KW-0645">Protease</keyword>
<accession>A0A8H7DLL2</accession>
<dbReference type="Gene3D" id="3.30.200.60">
    <property type="entry name" value="Peptidase C65 Otubain, subdomain 1"/>
    <property type="match status" value="1"/>
</dbReference>
<dbReference type="GO" id="GO:0071108">
    <property type="term" value="P:protein K48-linked deubiquitination"/>
    <property type="evidence" value="ECO:0007669"/>
    <property type="project" value="TreeGrafter"/>
</dbReference>
<sequence length="309" mass="33855">MTTGRPSDSPSAPQAPEVSNDGNEIHAGPPTEITPETDLASLSQSQLYELNQNLLEDSVPTRALIEDIAPMSVLRAEYENGSQSFVKQIDSLVAKGFDSIRRARGDGDCFYRSVAFAYVDSMLKAADVAIAAASAISLLESTFPMLEQAGFQKLVFEDFYDVLASLLQNIAQGTNDGKSLDSKILLAFQSPEISNSIVVYLRLLTSARIRTDPNEYAPFLFHPEIGIQLEPREFCEAFVEAVGKEADHVQMTALARTLRLNLDVAYLDGRSADGHVDFVEFRNSDATPLTLLYRPGHYDILLKSGNGRA</sequence>
<reference evidence="9" key="1">
    <citation type="submission" date="2019-07" db="EMBL/GenBank/DDBJ databases">
        <authorList>
            <person name="Palmer J.M."/>
        </authorList>
    </citation>
    <scope>NUCLEOTIDE SEQUENCE</scope>
    <source>
        <strain evidence="9">PC9</strain>
    </source>
</reference>
<feature type="domain" description="OTU" evidence="8">
    <location>
        <begin position="98"/>
        <end position="304"/>
    </location>
</feature>
<dbReference type="EC" id="3.4.19.12" evidence="2"/>
<evidence type="ECO:0000256" key="2">
    <source>
        <dbReference type="ARBA" id="ARBA00012759"/>
    </source>
</evidence>
<comment type="catalytic activity">
    <reaction evidence="1">
        <text>Thiol-dependent hydrolysis of ester, thioester, amide, peptide and isopeptide bonds formed by the C-terminal Gly of ubiquitin (a 76-residue protein attached to proteins as an intracellular targeting signal).</text>
        <dbReference type="EC" id="3.4.19.12"/>
    </reaction>
</comment>
<keyword evidence="5" id="KW-0378">Hydrolase</keyword>
<evidence type="ECO:0000256" key="6">
    <source>
        <dbReference type="ARBA" id="ARBA00022807"/>
    </source>
</evidence>
<proteinExistence type="predicted"/>
<keyword evidence="4" id="KW-0833">Ubl conjugation pathway</keyword>
<dbReference type="OrthoDB" id="18915at2759"/>
<evidence type="ECO:0000256" key="4">
    <source>
        <dbReference type="ARBA" id="ARBA00022786"/>
    </source>
</evidence>
<protein>
    <recommendedName>
        <fullName evidence="2">ubiquitinyl hydrolase 1</fullName>
        <ecNumber evidence="2">3.4.19.12</ecNumber>
    </recommendedName>
</protein>
<dbReference type="InterPro" id="IPR019400">
    <property type="entry name" value="Peptidase_C65_otubain"/>
</dbReference>